<proteinExistence type="predicted"/>
<feature type="transmembrane region" description="Helical" evidence="2">
    <location>
        <begin position="29"/>
        <end position="49"/>
    </location>
</feature>
<dbReference type="InterPro" id="IPR007844">
    <property type="entry name" value="AsmA"/>
</dbReference>
<dbReference type="Proteomes" id="UP000321832">
    <property type="component" value="Unassembled WGS sequence"/>
</dbReference>
<gene>
    <name evidence="4" type="ORF">FSC37_03055</name>
</gene>
<dbReference type="Pfam" id="PF05170">
    <property type="entry name" value="AsmA"/>
    <property type="match status" value="1"/>
</dbReference>
<keyword evidence="2" id="KW-1133">Transmembrane helix</keyword>
<feature type="domain" description="AsmA" evidence="3">
    <location>
        <begin position="27"/>
        <end position="152"/>
    </location>
</feature>
<evidence type="ECO:0000313" key="4">
    <source>
        <dbReference type="EMBL" id="TXC65447.1"/>
    </source>
</evidence>
<evidence type="ECO:0000313" key="5">
    <source>
        <dbReference type="Proteomes" id="UP000321832"/>
    </source>
</evidence>
<protein>
    <submittedName>
        <fullName evidence="4">AsmA family protein</fullName>
    </submittedName>
</protein>
<reference evidence="4 5" key="1">
    <citation type="submission" date="2019-08" db="EMBL/GenBank/DDBJ databases">
        <authorList>
            <person name="Khan S.A."/>
            <person name="Jeon C.O."/>
            <person name="Jeong S.E."/>
        </authorList>
    </citation>
    <scope>NUCLEOTIDE SEQUENCE [LARGE SCALE GENOMIC DNA]</scope>
    <source>
        <strain evidence="5">IMCC1728</strain>
    </source>
</reference>
<feature type="compositionally biased region" description="Basic residues" evidence="1">
    <location>
        <begin position="173"/>
        <end position="187"/>
    </location>
</feature>
<sequence>MGCTIRAPRVALPVHPSRFTVMSVWIKRIALAIAVLLLLAIAAGAWLIASFDPNRYKGVAIEWMKTNRNRTLAIDGPIELSVFPRVAVKLSQVKLSEAGRSETFAAIDQAALAVDVLPLLRGRVVVGRVEASGVRVQLLRDAQGRRNTDDLAGTGSTPKAEGGQPSEGAGSRARSRHRPHRAHRRARPREGRAGQARWRTRAREAGHRPHRQRRGHAGGTGRHRGFPPAAAQGRARARPR</sequence>
<dbReference type="GO" id="GO:0090313">
    <property type="term" value="P:regulation of protein targeting to membrane"/>
    <property type="evidence" value="ECO:0007669"/>
    <property type="project" value="TreeGrafter"/>
</dbReference>
<accession>A0A5C6TY62</accession>
<keyword evidence="2" id="KW-0472">Membrane</keyword>
<keyword evidence="5" id="KW-1185">Reference proteome</keyword>
<dbReference type="GO" id="GO:0005886">
    <property type="term" value="C:plasma membrane"/>
    <property type="evidence" value="ECO:0007669"/>
    <property type="project" value="TreeGrafter"/>
</dbReference>
<comment type="caution">
    <text evidence="4">The sequence shown here is derived from an EMBL/GenBank/DDBJ whole genome shotgun (WGS) entry which is preliminary data.</text>
</comment>
<name>A0A5C6TY62_9BURK</name>
<feature type="region of interest" description="Disordered" evidence="1">
    <location>
        <begin position="145"/>
        <end position="240"/>
    </location>
</feature>
<dbReference type="PANTHER" id="PTHR30441">
    <property type="entry name" value="DUF748 DOMAIN-CONTAINING PROTEIN"/>
    <property type="match status" value="1"/>
</dbReference>
<evidence type="ECO:0000256" key="1">
    <source>
        <dbReference type="SAM" id="MobiDB-lite"/>
    </source>
</evidence>
<organism evidence="4 5">
    <name type="scientific">Piscinibacter aquaticus</name>
    <dbReference type="NCBI Taxonomy" id="392597"/>
    <lineage>
        <taxon>Bacteria</taxon>
        <taxon>Pseudomonadati</taxon>
        <taxon>Pseudomonadota</taxon>
        <taxon>Betaproteobacteria</taxon>
        <taxon>Burkholderiales</taxon>
        <taxon>Sphaerotilaceae</taxon>
        <taxon>Piscinibacter</taxon>
    </lineage>
</organism>
<evidence type="ECO:0000259" key="3">
    <source>
        <dbReference type="Pfam" id="PF05170"/>
    </source>
</evidence>
<dbReference type="EMBL" id="VOPW01000001">
    <property type="protein sequence ID" value="TXC65447.1"/>
    <property type="molecule type" value="Genomic_DNA"/>
</dbReference>
<dbReference type="InterPro" id="IPR052894">
    <property type="entry name" value="AsmA-related"/>
</dbReference>
<dbReference type="AlphaFoldDB" id="A0A5C6TY62"/>
<keyword evidence="2" id="KW-0812">Transmembrane</keyword>
<dbReference type="PANTHER" id="PTHR30441:SF4">
    <property type="entry name" value="PROTEIN ASMA"/>
    <property type="match status" value="1"/>
</dbReference>
<evidence type="ECO:0000256" key="2">
    <source>
        <dbReference type="SAM" id="Phobius"/>
    </source>
</evidence>
<feature type="compositionally biased region" description="Basic residues" evidence="1">
    <location>
        <begin position="208"/>
        <end position="225"/>
    </location>
</feature>